<organism evidence="2 3">
    <name type="scientific">Caerostris darwini</name>
    <dbReference type="NCBI Taxonomy" id="1538125"/>
    <lineage>
        <taxon>Eukaryota</taxon>
        <taxon>Metazoa</taxon>
        <taxon>Ecdysozoa</taxon>
        <taxon>Arthropoda</taxon>
        <taxon>Chelicerata</taxon>
        <taxon>Arachnida</taxon>
        <taxon>Araneae</taxon>
        <taxon>Araneomorphae</taxon>
        <taxon>Entelegynae</taxon>
        <taxon>Araneoidea</taxon>
        <taxon>Araneidae</taxon>
        <taxon>Caerostris</taxon>
    </lineage>
</organism>
<keyword evidence="3" id="KW-1185">Reference proteome</keyword>
<protein>
    <submittedName>
        <fullName evidence="2">Uncharacterized protein</fullName>
    </submittedName>
</protein>
<reference evidence="2 3" key="1">
    <citation type="submission" date="2021-06" db="EMBL/GenBank/DDBJ databases">
        <title>Caerostris darwini draft genome.</title>
        <authorList>
            <person name="Kono N."/>
            <person name="Arakawa K."/>
        </authorList>
    </citation>
    <scope>NUCLEOTIDE SEQUENCE [LARGE SCALE GENOMIC DNA]</scope>
</reference>
<accession>A0AAV4VJW8</accession>
<dbReference type="EMBL" id="BPLQ01013199">
    <property type="protein sequence ID" value="GIY70585.1"/>
    <property type="molecule type" value="Genomic_DNA"/>
</dbReference>
<evidence type="ECO:0000256" key="1">
    <source>
        <dbReference type="SAM" id="MobiDB-lite"/>
    </source>
</evidence>
<proteinExistence type="predicted"/>
<evidence type="ECO:0000313" key="2">
    <source>
        <dbReference type="EMBL" id="GIY70585.1"/>
    </source>
</evidence>
<dbReference type="AlphaFoldDB" id="A0AAV4VJW8"/>
<gene>
    <name evidence="2" type="ORF">CDAR_118721</name>
</gene>
<dbReference type="Proteomes" id="UP001054837">
    <property type="component" value="Unassembled WGS sequence"/>
</dbReference>
<sequence>MSDVSCFLFHFVFQQGSPVTPTLNLQTISASSSNSSSRESTLKRGAASPSEKEIQERADRPGAPPVSPDAGEEADEVPFAPLAEGKVLTKKGKQIDASSAGNVKLNPVEKAADLESEDDYGYTRNLSCMNNRWRQT</sequence>
<feature type="compositionally biased region" description="Low complexity" evidence="1">
    <location>
        <begin position="29"/>
        <end position="39"/>
    </location>
</feature>
<evidence type="ECO:0000313" key="3">
    <source>
        <dbReference type="Proteomes" id="UP001054837"/>
    </source>
</evidence>
<feature type="compositionally biased region" description="Basic and acidic residues" evidence="1">
    <location>
        <begin position="50"/>
        <end position="60"/>
    </location>
</feature>
<feature type="region of interest" description="Disordered" evidence="1">
    <location>
        <begin position="29"/>
        <end position="124"/>
    </location>
</feature>
<name>A0AAV4VJW8_9ARAC</name>
<comment type="caution">
    <text evidence="2">The sequence shown here is derived from an EMBL/GenBank/DDBJ whole genome shotgun (WGS) entry which is preliminary data.</text>
</comment>